<dbReference type="AlphaFoldDB" id="A0A6B1IPI0"/>
<reference evidence="1 2" key="1">
    <citation type="submission" date="2019-11" db="EMBL/GenBank/DDBJ databases">
        <title>Genome sequences of 17 halophilic strains isolated from different environments.</title>
        <authorList>
            <person name="Furrow R.E."/>
        </authorList>
    </citation>
    <scope>NUCLEOTIDE SEQUENCE [LARGE SCALE GENOMIC DNA]</scope>
    <source>
        <strain evidence="1 2">22502_06_Cabo</strain>
    </source>
</reference>
<feature type="non-terminal residue" evidence="1">
    <location>
        <position position="144"/>
    </location>
</feature>
<evidence type="ECO:0000313" key="1">
    <source>
        <dbReference type="EMBL" id="MYL69180.1"/>
    </source>
</evidence>
<sequence length="144" mass="14483">MTNRNTSALLVAIVAIAGIGLAFGAGGAAAQTNSTDFIDDPVEVTNDTESVYVDVTGVSDMNGSAPIGVNVTMTGLAAGQDVANGTVLNETTLSVGENATESLDVALSDTDREDYDSVHVTVSTADVSLIDTYDYGTVGSISGG</sequence>
<proteinExistence type="predicted"/>
<protein>
    <submittedName>
        <fullName evidence="1">Uncharacterized protein</fullName>
    </submittedName>
</protein>
<dbReference type="RefSeq" id="WP_159359236.1">
    <property type="nucleotide sequence ID" value="NZ_WMFC01000039.1"/>
</dbReference>
<organism evidence="1 2">
    <name type="scientific">Halorubrum distributum</name>
    <dbReference type="NCBI Taxonomy" id="29283"/>
    <lineage>
        <taxon>Archaea</taxon>
        <taxon>Methanobacteriati</taxon>
        <taxon>Methanobacteriota</taxon>
        <taxon>Stenosarchaea group</taxon>
        <taxon>Halobacteria</taxon>
        <taxon>Halobacteriales</taxon>
        <taxon>Haloferacaceae</taxon>
        <taxon>Halorubrum</taxon>
        <taxon>Halorubrum distributum group</taxon>
    </lineage>
</organism>
<comment type="caution">
    <text evidence="1">The sequence shown here is derived from an EMBL/GenBank/DDBJ whole genome shotgun (WGS) entry which is preliminary data.</text>
</comment>
<evidence type="ECO:0000313" key="2">
    <source>
        <dbReference type="Proteomes" id="UP000452321"/>
    </source>
</evidence>
<dbReference type="Proteomes" id="UP000452321">
    <property type="component" value="Unassembled WGS sequence"/>
</dbReference>
<gene>
    <name evidence="1" type="ORF">GLW30_15770</name>
</gene>
<accession>A0A6B1IPI0</accession>
<dbReference type="EMBL" id="WMFC01000039">
    <property type="protein sequence ID" value="MYL69180.1"/>
    <property type="molecule type" value="Genomic_DNA"/>
</dbReference>
<name>A0A6B1IPI0_9EURY</name>